<dbReference type="PANTHER" id="PTHR36112">
    <property type="entry name" value="RIBOSOMAL RNA SMALL SUBUNIT METHYLTRANSFERASE J"/>
    <property type="match status" value="1"/>
</dbReference>
<dbReference type="EC" id="2.1.1.242" evidence="1"/>
<dbReference type="InterPro" id="IPR007536">
    <property type="entry name" value="16SrRNA_methylTrfase_J"/>
</dbReference>
<dbReference type="GO" id="GO:0008990">
    <property type="term" value="F:rRNA (guanine-N2-)-methyltransferase activity"/>
    <property type="evidence" value="ECO:0007669"/>
    <property type="project" value="InterPro"/>
</dbReference>
<organism evidence="1">
    <name type="scientific">hydrothermal vent metagenome</name>
    <dbReference type="NCBI Taxonomy" id="652676"/>
    <lineage>
        <taxon>unclassified sequences</taxon>
        <taxon>metagenomes</taxon>
        <taxon>ecological metagenomes</taxon>
    </lineage>
</organism>
<evidence type="ECO:0000313" key="1">
    <source>
        <dbReference type="EMBL" id="VAW34480.1"/>
    </source>
</evidence>
<name>A0A3B0V0R0_9ZZZZ</name>
<dbReference type="AlphaFoldDB" id="A0A3B0V0R0"/>
<accession>A0A3B0V0R0</accession>
<dbReference type="InterPro" id="IPR029063">
    <property type="entry name" value="SAM-dependent_MTases_sf"/>
</dbReference>
<keyword evidence="1" id="KW-0489">Methyltransferase</keyword>
<keyword evidence="1" id="KW-0808">Transferase</keyword>
<gene>
    <name evidence="1" type="ORF">MNBD_GAMMA01-440</name>
</gene>
<reference evidence="1" key="1">
    <citation type="submission" date="2018-06" db="EMBL/GenBank/DDBJ databases">
        <authorList>
            <person name="Zhirakovskaya E."/>
        </authorList>
    </citation>
    <scope>NUCLEOTIDE SEQUENCE</scope>
</reference>
<dbReference type="Pfam" id="PF04445">
    <property type="entry name" value="SAM_MT"/>
    <property type="match status" value="1"/>
</dbReference>
<dbReference type="SUPFAM" id="SSF53335">
    <property type="entry name" value="S-adenosyl-L-methionine-dependent methyltransferases"/>
    <property type="match status" value="1"/>
</dbReference>
<proteinExistence type="predicted"/>
<protein>
    <submittedName>
        <fullName evidence="1">16S rRNA (Guanine(1516)-N(2))-methyltransferase</fullName>
        <ecNumber evidence="1">2.1.1.242</ecNumber>
    </submittedName>
</protein>
<dbReference type="PANTHER" id="PTHR36112:SF1">
    <property type="entry name" value="RIBOSOMAL RNA SMALL SUBUNIT METHYLTRANSFERASE J"/>
    <property type="match status" value="1"/>
</dbReference>
<sequence>MGLNQADLNPILCKNPDYQLEIFANKLSLLQIIDQHHVFVDFQSRALQFRSTAHLNAELLIKAVLGKKKQALKIIDVTAGFGKDSYLLALTGSEITAYESNPLMFALLKDGLHRTEVTNISLYQKNSLAAMPSANCDVIYLDPMYPATKKSAKHNKHMMFLQTCVGQQKAMDEDLFNQALQSNTKKIVIKRPIKAKFVLNKQPTSQITGKTIRFDIYAQ</sequence>
<dbReference type="EMBL" id="UOEW01000071">
    <property type="protein sequence ID" value="VAW34480.1"/>
    <property type="molecule type" value="Genomic_DNA"/>
</dbReference>
<dbReference type="Gene3D" id="3.40.50.150">
    <property type="entry name" value="Vaccinia Virus protein VP39"/>
    <property type="match status" value="1"/>
</dbReference>